<evidence type="ECO:0000313" key="2">
    <source>
        <dbReference type="Proteomes" id="UP000281604"/>
    </source>
</evidence>
<proteinExistence type="predicted"/>
<accession>A0A3M3ZIG7</accession>
<dbReference type="Proteomes" id="UP000281604">
    <property type="component" value="Unassembled WGS sequence"/>
</dbReference>
<dbReference type="AlphaFoldDB" id="A0A3M3ZIG7"/>
<gene>
    <name evidence="1" type="ORF">ALQ30_200718</name>
</gene>
<protein>
    <submittedName>
        <fullName evidence="1">Uncharacterized protein</fullName>
    </submittedName>
</protein>
<organism evidence="1 2">
    <name type="scientific">Pseudomonas syringae pv. persicae</name>
    <dbReference type="NCBI Taxonomy" id="237306"/>
    <lineage>
        <taxon>Bacteria</taxon>
        <taxon>Pseudomonadati</taxon>
        <taxon>Pseudomonadota</taxon>
        <taxon>Gammaproteobacteria</taxon>
        <taxon>Pseudomonadales</taxon>
        <taxon>Pseudomonadaceae</taxon>
        <taxon>Pseudomonas</taxon>
    </lineage>
</organism>
<reference evidence="1 2" key="1">
    <citation type="submission" date="2018-08" db="EMBL/GenBank/DDBJ databases">
        <title>Recombination of ecologically and evolutionarily significant loci maintains genetic cohesion in the Pseudomonas syringae species complex.</title>
        <authorList>
            <person name="Dillon M."/>
            <person name="Thakur S."/>
            <person name="Almeida R.N.D."/>
            <person name="Weir B.S."/>
            <person name="Guttman D.S."/>
        </authorList>
    </citation>
    <scope>NUCLEOTIDE SEQUENCE [LARGE SCALE GENOMIC DNA]</scope>
    <source>
        <strain evidence="1 2">ICMP 3706</strain>
    </source>
</reference>
<evidence type="ECO:0000313" key="1">
    <source>
        <dbReference type="EMBL" id="RMO94450.1"/>
    </source>
</evidence>
<sequence length="135" mass="16145">MLCRLSFFRRTIRGFLFLELLHKLVVLRQWWRKLLDEVYDIKGKTFVVAVTCRKRACHTSIRLMRVLPAFLNTAFSRVNMHTLPYRFKFSIRTLGDFCARFCASAFYLPDYLLFRLPYDSTHSSRRSVRLDTLLP</sequence>
<name>A0A3M3ZIG7_9PSED</name>
<dbReference type="EMBL" id="RBQE01000629">
    <property type="protein sequence ID" value="RMO94450.1"/>
    <property type="molecule type" value="Genomic_DNA"/>
</dbReference>
<comment type="caution">
    <text evidence="1">The sequence shown here is derived from an EMBL/GenBank/DDBJ whole genome shotgun (WGS) entry which is preliminary data.</text>
</comment>